<evidence type="ECO:0000313" key="1">
    <source>
        <dbReference type="EMBL" id="CAB4881566.1"/>
    </source>
</evidence>
<dbReference type="InterPro" id="IPR029032">
    <property type="entry name" value="AhpD-like"/>
</dbReference>
<dbReference type="EMBL" id="CAFBLQ010000185">
    <property type="protein sequence ID" value="CAB4881566.1"/>
    <property type="molecule type" value="Genomic_DNA"/>
</dbReference>
<reference evidence="1" key="1">
    <citation type="submission" date="2020-05" db="EMBL/GenBank/DDBJ databases">
        <authorList>
            <person name="Chiriac C."/>
            <person name="Salcher M."/>
            <person name="Ghai R."/>
            <person name="Kavagutti S V."/>
        </authorList>
    </citation>
    <scope>NUCLEOTIDE SEQUENCE</scope>
</reference>
<proteinExistence type="predicted"/>
<sequence length="127" mass="14118">MQTAQDRRRAVQPETADTLAQMNEVAWEATDPQLLELCRRRLATLLDGAPDDIDLDALSARDRAFIAFTDQFVFSVASVTEGEVEALLAHADHLEVYRFVAALYTLEMTLRIEIAGRVVLAPEEVSA</sequence>
<name>A0A6J7EF39_9ZZZZ</name>
<gene>
    <name evidence="1" type="ORF">UFOPK3423_01397</name>
</gene>
<protein>
    <submittedName>
        <fullName evidence="1">Unannotated protein</fullName>
    </submittedName>
</protein>
<organism evidence="1">
    <name type="scientific">freshwater metagenome</name>
    <dbReference type="NCBI Taxonomy" id="449393"/>
    <lineage>
        <taxon>unclassified sequences</taxon>
        <taxon>metagenomes</taxon>
        <taxon>ecological metagenomes</taxon>
    </lineage>
</organism>
<accession>A0A6J7EF39</accession>
<dbReference type="SUPFAM" id="SSF69118">
    <property type="entry name" value="AhpD-like"/>
    <property type="match status" value="1"/>
</dbReference>
<dbReference type="AlphaFoldDB" id="A0A6J7EF39"/>